<evidence type="ECO:0000313" key="18">
    <source>
        <dbReference type="Proteomes" id="UP001295444"/>
    </source>
</evidence>
<evidence type="ECO:0000256" key="15">
    <source>
        <dbReference type="RuleBase" id="RU365074"/>
    </source>
</evidence>
<evidence type="ECO:0000256" key="11">
    <source>
        <dbReference type="ARBA" id="ARBA00023163"/>
    </source>
</evidence>
<evidence type="ECO:0000256" key="3">
    <source>
        <dbReference type="ARBA" id="ARBA00020203"/>
    </source>
</evidence>
<evidence type="ECO:0000256" key="1">
    <source>
        <dbReference type="ARBA" id="ARBA00004604"/>
    </source>
</evidence>
<evidence type="ECO:0000256" key="9">
    <source>
        <dbReference type="ARBA" id="ARBA00022853"/>
    </source>
</evidence>
<evidence type="ECO:0000256" key="8">
    <source>
        <dbReference type="ARBA" id="ARBA00022691"/>
    </source>
</evidence>
<dbReference type="CDD" id="cd02440">
    <property type="entry name" value="AdoMet_MTases"/>
    <property type="match status" value="1"/>
</dbReference>
<dbReference type="AlphaFoldDB" id="A0AAD1R904"/>
<keyword evidence="11" id="KW-0804">Transcription</keyword>
<feature type="compositionally biased region" description="Basic and acidic residues" evidence="16">
    <location>
        <begin position="75"/>
        <end position="85"/>
    </location>
</feature>
<dbReference type="GO" id="GO:0008168">
    <property type="term" value="F:methyltransferase activity"/>
    <property type="evidence" value="ECO:0007669"/>
    <property type="project" value="UniProtKB-KW"/>
</dbReference>
<feature type="compositionally biased region" description="Basic residues" evidence="16">
    <location>
        <begin position="161"/>
        <end position="178"/>
    </location>
</feature>
<keyword evidence="10" id="KW-0805">Transcription regulation</keyword>
<reference evidence="17" key="1">
    <citation type="submission" date="2022-03" db="EMBL/GenBank/DDBJ databases">
        <authorList>
            <person name="Alioto T."/>
            <person name="Alioto T."/>
            <person name="Gomez Garrido J."/>
        </authorList>
    </citation>
    <scope>NUCLEOTIDE SEQUENCE</scope>
</reference>
<evidence type="ECO:0000256" key="6">
    <source>
        <dbReference type="ARBA" id="ARBA00022603"/>
    </source>
</evidence>
<dbReference type="Proteomes" id="UP001295444">
    <property type="component" value="Chromosome 01"/>
</dbReference>
<feature type="compositionally biased region" description="Polar residues" evidence="16">
    <location>
        <begin position="180"/>
        <end position="191"/>
    </location>
</feature>
<dbReference type="GO" id="GO:0042149">
    <property type="term" value="P:cellular response to glucose starvation"/>
    <property type="evidence" value="ECO:0007669"/>
    <property type="project" value="TreeGrafter"/>
</dbReference>
<evidence type="ECO:0000256" key="7">
    <source>
        <dbReference type="ARBA" id="ARBA00022679"/>
    </source>
</evidence>
<dbReference type="FunFam" id="1.10.10.2150:FF:000001">
    <property type="entry name" value="Ribosomal RNA-processing protein 8"/>
    <property type="match status" value="1"/>
</dbReference>
<dbReference type="GO" id="GO:0000183">
    <property type="term" value="P:rDNA heterochromatin formation"/>
    <property type="evidence" value="ECO:0007669"/>
    <property type="project" value="TreeGrafter"/>
</dbReference>
<dbReference type="PANTHER" id="PTHR12787">
    <property type="entry name" value="RIBOSOMAL RNA-PROCESSING PROTEIN 8"/>
    <property type="match status" value="1"/>
</dbReference>
<dbReference type="EC" id="2.1.1.-" evidence="15"/>
<name>A0AAD1R904_PELCU</name>
<dbReference type="InterPro" id="IPR007823">
    <property type="entry name" value="RRP8"/>
</dbReference>
<dbReference type="Gene3D" id="3.40.50.150">
    <property type="entry name" value="Vaccinia Virus protein VP39"/>
    <property type="match status" value="1"/>
</dbReference>
<comment type="subcellular location">
    <subcellularLocation>
        <location evidence="1 15">Nucleus</location>
        <location evidence="1 15">Nucleolus</location>
    </subcellularLocation>
</comment>
<dbReference type="GO" id="GO:0005677">
    <property type="term" value="C:chromatin silencing complex"/>
    <property type="evidence" value="ECO:0007669"/>
    <property type="project" value="TreeGrafter"/>
</dbReference>
<comment type="similarity">
    <text evidence="2 15">Belongs to the methyltransferase superfamily. RRP8 family.</text>
</comment>
<dbReference type="GO" id="GO:0032259">
    <property type="term" value="P:methylation"/>
    <property type="evidence" value="ECO:0007669"/>
    <property type="project" value="UniProtKB-KW"/>
</dbReference>
<dbReference type="Gene3D" id="1.10.10.2150">
    <property type="entry name" value="Ribosomal RNA-processing protein 8, N-terminal domain"/>
    <property type="match status" value="1"/>
</dbReference>
<evidence type="ECO:0000256" key="4">
    <source>
        <dbReference type="ARBA" id="ARBA00022491"/>
    </source>
</evidence>
<accession>A0AAD1R904</accession>
<dbReference type="GO" id="GO:0046015">
    <property type="term" value="P:regulation of transcription by glucose"/>
    <property type="evidence" value="ECO:0007669"/>
    <property type="project" value="TreeGrafter"/>
</dbReference>
<keyword evidence="7 15" id="KW-0808">Transferase</keyword>
<dbReference type="GO" id="GO:0005730">
    <property type="term" value="C:nucleolus"/>
    <property type="evidence" value="ECO:0007669"/>
    <property type="project" value="UniProtKB-SubCell"/>
</dbReference>
<evidence type="ECO:0000256" key="12">
    <source>
        <dbReference type="ARBA" id="ARBA00023242"/>
    </source>
</evidence>
<proteinExistence type="inferred from homology"/>
<keyword evidence="9" id="KW-0156">Chromatin regulator</keyword>
<dbReference type="Pfam" id="PF05148">
    <property type="entry name" value="Methyltransf_8"/>
    <property type="match status" value="1"/>
</dbReference>
<organism evidence="17 18">
    <name type="scientific">Pelobates cultripes</name>
    <name type="common">Western spadefoot toad</name>
    <dbReference type="NCBI Taxonomy" id="61616"/>
    <lineage>
        <taxon>Eukaryota</taxon>
        <taxon>Metazoa</taxon>
        <taxon>Chordata</taxon>
        <taxon>Craniata</taxon>
        <taxon>Vertebrata</taxon>
        <taxon>Euteleostomi</taxon>
        <taxon>Amphibia</taxon>
        <taxon>Batrachia</taxon>
        <taxon>Anura</taxon>
        <taxon>Pelobatoidea</taxon>
        <taxon>Pelobatidae</taxon>
        <taxon>Pelobates</taxon>
    </lineage>
</organism>
<keyword evidence="18" id="KW-1185">Reference proteome</keyword>
<protein>
    <recommendedName>
        <fullName evidence="3 15">Ribosomal RNA-processing protein 8</fullName>
        <ecNumber evidence="15">2.1.1.-</ecNumber>
    </recommendedName>
</protein>
<feature type="compositionally biased region" description="Basic and acidic residues" evidence="16">
    <location>
        <begin position="134"/>
        <end position="146"/>
    </location>
</feature>
<evidence type="ECO:0000256" key="14">
    <source>
        <dbReference type="ARBA" id="ARBA00062710"/>
    </source>
</evidence>
<dbReference type="FunFam" id="3.40.50.150:FF:000068">
    <property type="entry name" value="Ribosomal RNA-processing protein 8"/>
    <property type="match status" value="1"/>
</dbReference>
<keyword evidence="6 15" id="KW-0489">Methyltransferase</keyword>
<dbReference type="SUPFAM" id="SSF53335">
    <property type="entry name" value="S-adenosyl-L-methionine-dependent methyltransferases"/>
    <property type="match status" value="1"/>
</dbReference>
<evidence type="ECO:0000256" key="13">
    <source>
        <dbReference type="ARBA" id="ARBA00057870"/>
    </source>
</evidence>
<evidence type="ECO:0000313" key="17">
    <source>
        <dbReference type="EMBL" id="CAH2226273.1"/>
    </source>
</evidence>
<comment type="subunit">
    <text evidence="14">Component of the eNoSC complex, composed of SIRT1, SUV39H1 and RRP8.</text>
</comment>
<dbReference type="InterPro" id="IPR042036">
    <property type="entry name" value="RRP8_N"/>
</dbReference>
<evidence type="ECO:0000256" key="5">
    <source>
        <dbReference type="ARBA" id="ARBA00022552"/>
    </source>
</evidence>
<sequence length="552" mass="61536">MLRGSALSSVSGLSGPGLYGSSTCSPPPAVLGQRVRDVIQCPGGNRVGAVTMFDLCDWNDSSEAQSLFQSFKKGQPGEKTAKKETGITSRKKRLKRTQKLLDVLRILEAPSDYETAIPPKLQVSPVTKRRKHGKEQTEPDAPRAPESESSDPMSAELTVRVSRKQWRNRMKNKKRNKNKFTSPLETVARSSGSRDRNNESAMVSGQSGESLQVTGCIKNQVRQRKFSEPSNSDLGGKELGDEVATIDCPAPRGLPIVTAQDKRRLQKLKKIVQGSGRDGDVHSGPHHTKEEDKGDLEKQKDENEGKGPQLRKRINESFITLDQNENVLPEDRSASLRSRMEKRLSSARFRYINEELYTSDSSKARSLFENDPEAFVIYHSGFSQQVQHWPVNPIMEVIKYVKNRPLSLVVADFGCGDALLARSVRNKVHSFDLVALNDCVTVCDIAQVPLSDETVDVAVFCLSLMGTNLSEFLQEANRVLKMEGVLLVAEVSSRFDDVRQFLSAMAQLGFKNVTKNTDSSYFFLFEFIKIGLPRECVKHPGLSLKPCLYKKR</sequence>
<dbReference type="EMBL" id="OW240912">
    <property type="protein sequence ID" value="CAH2226273.1"/>
    <property type="molecule type" value="Genomic_DNA"/>
</dbReference>
<comment type="function">
    <text evidence="15">Probable methyltransferase required to silence rDNA.</text>
</comment>
<evidence type="ECO:0000256" key="2">
    <source>
        <dbReference type="ARBA" id="ARBA00006301"/>
    </source>
</evidence>
<comment type="function">
    <text evidence="13">Essential component of the eNoSC (energy-dependent nucleolar silencing) complex, a complex that mediates silencing of rDNA in response to intracellular energy status and acts by recruiting histone-modifying enzymes. The eNoSC complex is able to sense the energy status of cell: upon glucose starvation, elevation of NAD(+)/NADP(+) ratio activates SIRT1, leading to histone H3 deacetylation followed by dimethylation of H3 at 'Lys-9' (H3K9me2) by SUV39H1 and the formation of silent chromatin in the rDNA locus. In the complex, RRP8 binds to H3K9me2 and probably acts as a methyltransferase. Its substrates are however unknown.</text>
</comment>
<dbReference type="InterPro" id="IPR029063">
    <property type="entry name" value="SAM-dependent_MTases_sf"/>
</dbReference>
<evidence type="ECO:0000256" key="16">
    <source>
        <dbReference type="SAM" id="MobiDB-lite"/>
    </source>
</evidence>
<feature type="compositionally biased region" description="Polar residues" evidence="16">
    <location>
        <begin position="199"/>
        <end position="209"/>
    </location>
</feature>
<feature type="compositionally biased region" description="Basic and acidic residues" evidence="16">
    <location>
        <begin position="277"/>
        <end position="305"/>
    </location>
</feature>
<keyword evidence="8 15" id="KW-0949">S-adenosyl-L-methionine</keyword>
<dbReference type="PANTHER" id="PTHR12787:SF0">
    <property type="entry name" value="RIBOSOMAL RNA-PROCESSING PROTEIN 8"/>
    <property type="match status" value="1"/>
</dbReference>
<keyword evidence="12 15" id="KW-0539">Nucleus</keyword>
<feature type="region of interest" description="Disordered" evidence="16">
    <location>
        <begin position="270"/>
        <end position="313"/>
    </location>
</feature>
<feature type="region of interest" description="Disordered" evidence="16">
    <location>
        <begin position="118"/>
        <end position="209"/>
    </location>
</feature>
<dbReference type="GO" id="GO:0006364">
    <property type="term" value="P:rRNA processing"/>
    <property type="evidence" value="ECO:0007669"/>
    <property type="project" value="UniProtKB-UniRule"/>
</dbReference>
<feature type="region of interest" description="Disordered" evidence="16">
    <location>
        <begin position="73"/>
        <end position="93"/>
    </location>
</feature>
<evidence type="ECO:0000256" key="10">
    <source>
        <dbReference type="ARBA" id="ARBA00023015"/>
    </source>
</evidence>
<gene>
    <name evidence="17" type="ORF">PECUL_23A051017</name>
</gene>
<keyword evidence="5 15" id="KW-0698">rRNA processing</keyword>
<keyword evidence="4" id="KW-0678">Repressor</keyword>
<dbReference type="GO" id="GO:0033553">
    <property type="term" value="C:rDNA heterochromatin"/>
    <property type="evidence" value="ECO:0007669"/>
    <property type="project" value="TreeGrafter"/>
</dbReference>